<dbReference type="EMBL" id="AP023326">
    <property type="protein sequence ID" value="BCI65685.1"/>
    <property type="molecule type" value="Genomic_DNA"/>
</dbReference>
<sequence>MTAETAKKPGLETLRATISRLEGHCDRRRKVLPFGGLALGAPYEVAGGWWSWDATTRTGIPAFPPARKRSTP</sequence>
<name>A0A6S6PGF0_ACEAC</name>
<reference evidence="1 2" key="1">
    <citation type="submission" date="2020-07" db="EMBL/GenBank/DDBJ databases">
        <title>Complete Genome Sequence of an acetic acid bacterium, Acetobacter aceti JCM20276.</title>
        <authorList>
            <person name="Hirose Y."/>
            <person name="Mihara H."/>
        </authorList>
    </citation>
    <scope>NUCLEOTIDE SEQUENCE [LARGE SCALE GENOMIC DNA]</scope>
    <source>
        <strain evidence="1 2">JCM20276</strain>
    </source>
</reference>
<protein>
    <submittedName>
        <fullName evidence="1">Uncharacterized protein</fullName>
    </submittedName>
</protein>
<accession>A0A6S6PGF0</accession>
<dbReference type="AlphaFoldDB" id="A0A6S6PGF0"/>
<dbReference type="Proteomes" id="UP000515220">
    <property type="component" value="Chromosome"/>
</dbReference>
<proteinExistence type="predicted"/>
<dbReference type="RefSeq" id="WP_099348939.1">
    <property type="nucleotide sequence ID" value="NZ_AP023326.1"/>
</dbReference>
<gene>
    <name evidence="1" type="ORF">AAJCM20276_03090</name>
</gene>
<organism evidence="1 2">
    <name type="scientific">Acetobacter aceti</name>
    <dbReference type="NCBI Taxonomy" id="435"/>
    <lineage>
        <taxon>Bacteria</taxon>
        <taxon>Pseudomonadati</taxon>
        <taxon>Pseudomonadota</taxon>
        <taxon>Alphaproteobacteria</taxon>
        <taxon>Acetobacterales</taxon>
        <taxon>Acetobacteraceae</taxon>
        <taxon>Acetobacter</taxon>
        <taxon>Acetobacter subgen. Acetobacter</taxon>
    </lineage>
</organism>
<evidence type="ECO:0000313" key="2">
    <source>
        <dbReference type="Proteomes" id="UP000515220"/>
    </source>
</evidence>
<evidence type="ECO:0000313" key="1">
    <source>
        <dbReference type="EMBL" id="BCI65685.1"/>
    </source>
</evidence>